<dbReference type="RefSeq" id="WP_091237123.1">
    <property type="nucleotide sequence ID" value="NZ_FMKA01000072.1"/>
</dbReference>
<protein>
    <submittedName>
        <fullName evidence="1">Toxin with a H, D/N and C signature</fullName>
    </submittedName>
</protein>
<evidence type="ECO:0000313" key="1">
    <source>
        <dbReference type="EMBL" id="SCP99925.1"/>
    </source>
</evidence>
<accession>A0A1D3TZE1</accession>
<name>A0A1D3TZE1_9FIRM</name>
<dbReference type="STRING" id="1619234.SAMN05421730_10724"/>
<organism evidence="1 2">
    <name type="scientific">Anaerobium acetethylicum</name>
    <dbReference type="NCBI Taxonomy" id="1619234"/>
    <lineage>
        <taxon>Bacteria</taxon>
        <taxon>Bacillati</taxon>
        <taxon>Bacillota</taxon>
        <taxon>Clostridia</taxon>
        <taxon>Lachnospirales</taxon>
        <taxon>Lachnospiraceae</taxon>
        <taxon>Anaerobium</taxon>
    </lineage>
</organism>
<proteinExistence type="predicted"/>
<dbReference type="CDD" id="cd20745">
    <property type="entry name" value="FIX_RhsA_AHH_HNH-like"/>
    <property type="match status" value="1"/>
</dbReference>
<dbReference type="Proteomes" id="UP000199315">
    <property type="component" value="Unassembled WGS sequence"/>
</dbReference>
<gene>
    <name evidence="1" type="ORF">SAMN05421730_10724</name>
</gene>
<reference evidence="1 2" key="1">
    <citation type="submission" date="2016-09" db="EMBL/GenBank/DDBJ databases">
        <authorList>
            <person name="Capua I."/>
            <person name="De Benedictis P."/>
            <person name="Joannis T."/>
            <person name="Lombin L.H."/>
            <person name="Cattoli G."/>
        </authorList>
    </citation>
    <scope>NUCLEOTIDE SEQUENCE [LARGE SCALE GENOMIC DNA]</scope>
    <source>
        <strain evidence="1 2">GluBS11</strain>
    </source>
</reference>
<dbReference type="InterPro" id="IPR028897">
    <property type="entry name" value="Tox-HDC_dom"/>
</dbReference>
<dbReference type="Pfam" id="PF15656">
    <property type="entry name" value="Tox-HDC"/>
    <property type="match status" value="1"/>
</dbReference>
<evidence type="ECO:0000313" key="2">
    <source>
        <dbReference type="Proteomes" id="UP000199315"/>
    </source>
</evidence>
<dbReference type="OrthoDB" id="1878078at2"/>
<keyword evidence="2" id="KW-1185">Reference proteome</keyword>
<dbReference type="AlphaFoldDB" id="A0A1D3TZE1"/>
<sequence>MIPVFGIVFDGANGIWYLAAGDTLNAGLSGAACIPVVGEFATGGKLTVRATSKAISMTARHADEAAEVAEFVIKNGDEVVEGTIGTVSRGKLSDYLGVPEYSNNGKFYSVENANGGKVYVSNDPIDQSHFEDIPYFEDGNVNILSGVHGDEFGNLHFDDDAIEFFNQDVNRFKNMSNVNVYDMSKMEGASIYEMINSGDTTILGWCWSENYSLARTVKPKN</sequence>
<dbReference type="EMBL" id="FMKA01000072">
    <property type="protein sequence ID" value="SCP99925.1"/>
    <property type="molecule type" value="Genomic_DNA"/>
</dbReference>